<evidence type="ECO:0000259" key="9">
    <source>
        <dbReference type="PROSITE" id="PS50102"/>
    </source>
</evidence>
<evidence type="ECO:0000256" key="6">
    <source>
        <dbReference type="ARBA" id="ARBA00023242"/>
    </source>
</evidence>
<dbReference type="PANTHER" id="PTHR45814:SF2">
    <property type="entry name" value="HISTONE-LYSINE N-METHYLTRANSFERASE SETD1"/>
    <property type="match status" value="1"/>
</dbReference>
<evidence type="ECO:0000313" key="10">
    <source>
        <dbReference type="Proteomes" id="UP000887581"/>
    </source>
</evidence>
<evidence type="ECO:0000256" key="8">
    <source>
        <dbReference type="SAM" id="MobiDB-lite"/>
    </source>
</evidence>
<sequence>MAKVIRNQWVYKKAGHWYRYLPRRSDNAKEFDYAKHMAGPEHFTEKMEGEPPKLWLVWIYRNYSKDPQYTKKRIEKIFGKDAEPGKMFIFKNTASQNADLWHLKHVIEIRPLSFPNGEPTIGDVNSIEIFPDGRCIVDKHLNCELSDLSLVDSYKQVCFPILLKKNEAGRVPDNNLRGGKASAGGSNRSRSSSEVAHHIHHRIAWKAINVDAKHVIFRCDGICKDDPKYSVHTLGDPRNPLTRFRSAESVDLPLPSFVLDNNSVGPQPRREVSIFGLNDNINHAFLSDMCQKTGQLIEVFVYMHPRTKKHLGMAYVVFQDVGKADSFVAKNNGTSVMGQTITCVVDPYAKEISRRYEEQAVEAAPIPRYLSRLDHNRLTEFRRIGSLDISEYKSIVTNLIPSTSSQQLVDCKVLESASQKQADDSEVSFYNDKEREMQQSVEGALTKIARIENEKSANERSKIPSADHFPPPTVSPNSTNSPCPLVPAAHQTLCTHNFISQQHSQTPFSYYRPLPPSSISPISGFPLAPSTSVFSSLPPLPPVVGRPPFPAWSNIPPPPPLTSAASTWPRTGSVANLVAPQVLHTGSSTPVASYFTSTTYQTLPSTSSCEEAAPMDPAPSAETKQKKKPKTDASNAQRRKRSAPVSGKTKVSKKKRLRESSSVSSFSTSSSSESDRRSESSERSSQSSSGTIKKRHRQRKKGFVEEHKFYKKKGPGGSDYYKEIVIRKNDNARKCSYEGKTDLLQSPELVEEVESYMRIRKYKKQQKTAERDEQFAEPDIDLPDLESVSSEEDQLDMQHQQLKEGETARKSHEVLSAKHMRQEQSKHVDWRKKRIMKKRLRQQYLLISR</sequence>
<dbReference type="InterPro" id="IPR035979">
    <property type="entry name" value="RBD_domain_sf"/>
</dbReference>
<feature type="region of interest" description="Disordered" evidence="8">
    <location>
        <begin position="172"/>
        <end position="193"/>
    </location>
</feature>
<keyword evidence="7" id="KW-0694">RNA-binding</keyword>
<protein>
    <submittedName>
        <fullName evidence="11">RRM domain-containing protein</fullName>
    </submittedName>
</protein>
<dbReference type="GO" id="GO:0042800">
    <property type="term" value="F:histone H3K4 methyltransferase activity"/>
    <property type="evidence" value="ECO:0007669"/>
    <property type="project" value="InterPro"/>
</dbReference>
<dbReference type="PANTHER" id="PTHR45814">
    <property type="entry name" value="HISTONE-LYSINE N-METHYLTRANSFERASE SETD1"/>
    <property type="match status" value="1"/>
</dbReference>
<dbReference type="GO" id="GO:0048188">
    <property type="term" value="C:Set1C/COMPASS complex"/>
    <property type="evidence" value="ECO:0007669"/>
    <property type="project" value="TreeGrafter"/>
</dbReference>
<feature type="compositionally biased region" description="Basic and acidic residues" evidence="8">
    <location>
        <begin position="673"/>
        <end position="682"/>
    </location>
</feature>
<dbReference type="SUPFAM" id="SSF54928">
    <property type="entry name" value="RNA-binding domain, RBD"/>
    <property type="match status" value="1"/>
</dbReference>
<feature type="domain" description="RRM" evidence="9">
    <location>
        <begin position="270"/>
        <end position="341"/>
    </location>
</feature>
<name>A0A915Q2S8_9BILA</name>
<feature type="compositionally biased region" description="Basic and acidic residues" evidence="8">
    <location>
        <begin position="801"/>
        <end position="828"/>
    </location>
</feature>
<keyword evidence="10" id="KW-1185">Reference proteome</keyword>
<feature type="compositionally biased region" description="Low complexity" evidence="8">
    <location>
        <begin position="177"/>
        <end position="193"/>
    </location>
</feature>
<dbReference type="InterPro" id="IPR000504">
    <property type="entry name" value="RRM_dom"/>
</dbReference>
<keyword evidence="2" id="KW-0489">Methyltransferase</keyword>
<feature type="region of interest" description="Disordered" evidence="8">
    <location>
        <begin position="606"/>
        <end position="722"/>
    </location>
</feature>
<evidence type="ECO:0000256" key="1">
    <source>
        <dbReference type="ARBA" id="ARBA00004123"/>
    </source>
</evidence>
<keyword evidence="6" id="KW-0539">Nucleus</keyword>
<accession>A0A915Q2S8</accession>
<keyword evidence="4" id="KW-0949">S-adenosyl-L-methionine</keyword>
<dbReference type="PROSITE" id="PS50102">
    <property type="entry name" value="RRM"/>
    <property type="match status" value="1"/>
</dbReference>
<dbReference type="WBParaSite" id="sdigi.contig5.g684.t1">
    <property type="protein sequence ID" value="sdigi.contig5.g684.t1"/>
    <property type="gene ID" value="sdigi.contig5.g684"/>
</dbReference>
<evidence type="ECO:0000256" key="3">
    <source>
        <dbReference type="ARBA" id="ARBA00022679"/>
    </source>
</evidence>
<dbReference type="InterPro" id="IPR012677">
    <property type="entry name" value="Nucleotide-bd_a/b_plait_sf"/>
</dbReference>
<feature type="compositionally biased region" description="Low complexity" evidence="8">
    <location>
        <begin position="660"/>
        <end position="672"/>
    </location>
</feature>
<proteinExistence type="predicted"/>
<dbReference type="Proteomes" id="UP000887581">
    <property type="component" value="Unplaced"/>
</dbReference>
<reference evidence="11" key="1">
    <citation type="submission" date="2022-11" db="UniProtKB">
        <authorList>
            <consortium name="WormBaseParasite"/>
        </authorList>
    </citation>
    <scope>IDENTIFICATION</scope>
</reference>
<organism evidence="10 11">
    <name type="scientific">Setaria digitata</name>
    <dbReference type="NCBI Taxonomy" id="48799"/>
    <lineage>
        <taxon>Eukaryota</taxon>
        <taxon>Metazoa</taxon>
        <taxon>Ecdysozoa</taxon>
        <taxon>Nematoda</taxon>
        <taxon>Chromadorea</taxon>
        <taxon>Rhabditida</taxon>
        <taxon>Spirurina</taxon>
        <taxon>Spiruromorpha</taxon>
        <taxon>Filarioidea</taxon>
        <taxon>Setariidae</taxon>
        <taxon>Setaria</taxon>
    </lineage>
</organism>
<feature type="region of interest" description="Disordered" evidence="8">
    <location>
        <begin position="763"/>
        <end position="829"/>
    </location>
</feature>
<feature type="compositionally biased region" description="Acidic residues" evidence="8">
    <location>
        <begin position="775"/>
        <end position="795"/>
    </location>
</feature>
<dbReference type="InterPro" id="IPR044570">
    <property type="entry name" value="Set1-like"/>
</dbReference>
<dbReference type="GO" id="GO:0032259">
    <property type="term" value="P:methylation"/>
    <property type="evidence" value="ECO:0007669"/>
    <property type="project" value="UniProtKB-KW"/>
</dbReference>
<keyword evidence="5" id="KW-0156">Chromatin regulator</keyword>
<dbReference type="SMART" id="SM00360">
    <property type="entry name" value="RRM"/>
    <property type="match status" value="1"/>
</dbReference>
<keyword evidence="3" id="KW-0808">Transferase</keyword>
<comment type="subcellular location">
    <subcellularLocation>
        <location evidence="1">Nucleus</location>
    </subcellularLocation>
</comment>
<feature type="region of interest" description="Disordered" evidence="8">
    <location>
        <begin position="455"/>
        <end position="481"/>
    </location>
</feature>
<dbReference type="Gene3D" id="3.30.70.330">
    <property type="match status" value="1"/>
</dbReference>
<evidence type="ECO:0000313" key="11">
    <source>
        <dbReference type="WBParaSite" id="sdigi.contig5.g684.t1"/>
    </source>
</evidence>
<feature type="compositionally biased region" description="Basic residues" evidence="8">
    <location>
        <begin position="692"/>
        <end position="701"/>
    </location>
</feature>
<evidence type="ECO:0000256" key="2">
    <source>
        <dbReference type="ARBA" id="ARBA00022603"/>
    </source>
</evidence>
<dbReference type="Pfam" id="PF00076">
    <property type="entry name" value="RRM_1"/>
    <property type="match status" value="1"/>
</dbReference>
<evidence type="ECO:0000256" key="5">
    <source>
        <dbReference type="ARBA" id="ARBA00022853"/>
    </source>
</evidence>
<dbReference type="GO" id="GO:0003723">
    <property type="term" value="F:RNA binding"/>
    <property type="evidence" value="ECO:0007669"/>
    <property type="project" value="UniProtKB-UniRule"/>
</dbReference>
<dbReference type="AlphaFoldDB" id="A0A915Q2S8"/>
<evidence type="ECO:0000256" key="4">
    <source>
        <dbReference type="ARBA" id="ARBA00022691"/>
    </source>
</evidence>
<evidence type="ECO:0000256" key="7">
    <source>
        <dbReference type="PROSITE-ProRule" id="PRU00176"/>
    </source>
</evidence>